<sequence>MITAYRRYIVFTFLYSVRVLGTGATCQKIIQSYYQGHSNSSQSVKHIYGTSFPGVTWDEENWLLCTTNLNQGYHQARGSVANGYLVINVAAVGLFFELNATENKEVVEPLLLVR</sequence>
<name>A0A2L2THY5_9HYPO</name>
<feature type="signal peptide" evidence="1">
    <location>
        <begin position="1"/>
        <end position="21"/>
    </location>
</feature>
<dbReference type="GeneID" id="37255784"/>
<protein>
    <submittedName>
        <fullName evidence="2">Uncharacterized protein</fullName>
    </submittedName>
</protein>
<dbReference type="EMBL" id="LN649229">
    <property type="protein sequence ID" value="CEI67633.1"/>
    <property type="molecule type" value="Genomic_DNA"/>
</dbReference>
<dbReference type="Proteomes" id="UP000245910">
    <property type="component" value="Chromosome I"/>
</dbReference>
<evidence type="ECO:0000313" key="2">
    <source>
        <dbReference type="EMBL" id="CEI67633.1"/>
    </source>
</evidence>
<dbReference type="STRING" id="56646.A0A2L2THY5"/>
<evidence type="ECO:0000313" key="3">
    <source>
        <dbReference type="Proteomes" id="UP000245910"/>
    </source>
</evidence>
<feature type="chain" id="PRO_5014843878" evidence="1">
    <location>
        <begin position="22"/>
        <end position="114"/>
    </location>
</feature>
<dbReference type="KEGG" id="fvn:FVRRES_04145"/>
<accession>A0A2L2THY5</accession>
<evidence type="ECO:0000256" key="1">
    <source>
        <dbReference type="SAM" id="SignalP"/>
    </source>
</evidence>
<organism evidence="2 3">
    <name type="scientific">Fusarium venenatum</name>
    <dbReference type="NCBI Taxonomy" id="56646"/>
    <lineage>
        <taxon>Eukaryota</taxon>
        <taxon>Fungi</taxon>
        <taxon>Dikarya</taxon>
        <taxon>Ascomycota</taxon>
        <taxon>Pezizomycotina</taxon>
        <taxon>Sordariomycetes</taxon>
        <taxon>Hypocreomycetidae</taxon>
        <taxon>Hypocreales</taxon>
        <taxon>Nectriaceae</taxon>
        <taxon>Fusarium</taxon>
    </lineage>
</organism>
<proteinExistence type="predicted"/>
<reference evidence="3" key="1">
    <citation type="submission" date="2014-10" db="EMBL/GenBank/DDBJ databases">
        <authorList>
            <person name="King R."/>
        </authorList>
    </citation>
    <scope>NUCLEOTIDE SEQUENCE [LARGE SCALE GENOMIC DNA]</scope>
    <source>
        <strain evidence="3">A3/5</strain>
    </source>
</reference>
<dbReference type="AlphaFoldDB" id="A0A2L2THY5"/>
<dbReference type="RefSeq" id="XP_025591348.1">
    <property type="nucleotide sequence ID" value="XM_025732422.1"/>
</dbReference>
<keyword evidence="3" id="KW-1185">Reference proteome</keyword>
<keyword evidence="1" id="KW-0732">Signal</keyword>